<evidence type="ECO:0000313" key="3">
    <source>
        <dbReference type="Proteomes" id="UP001165082"/>
    </source>
</evidence>
<evidence type="ECO:0000313" key="2">
    <source>
        <dbReference type="EMBL" id="GMH70777.1"/>
    </source>
</evidence>
<dbReference type="Proteomes" id="UP001165082">
    <property type="component" value="Unassembled WGS sequence"/>
</dbReference>
<organism evidence="2 3">
    <name type="scientific">Triparma retinervis</name>
    <dbReference type="NCBI Taxonomy" id="2557542"/>
    <lineage>
        <taxon>Eukaryota</taxon>
        <taxon>Sar</taxon>
        <taxon>Stramenopiles</taxon>
        <taxon>Ochrophyta</taxon>
        <taxon>Bolidophyceae</taxon>
        <taxon>Parmales</taxon>
        <taxon>Triparmaceae</taxon>
        <taxon>Triparma</taxon>
    </lineage>
</organism>
<evidence type="ECO:0000256" key="1">
    <source>
        <dbReference type="SAM" id="MobiDB-lite"/>
    </source>
</evidence>
<comment type="caution">
    <text evidence="2">The sequence shown here is derived from an EMBL/GenBank/DDBJ whole genome shotgun (WGS) entry which is preliminary data.</text>
</comment>
<reference evidence="2" key="1">
    <citation type="submission" date="2022-07" db="EMBL/GenBank/DDBJ databases">
        <title>Genome analysis of Parmales, a sister group of diatoms, reveals the evolutionary specialization of diatoms from phago-mixotrophs to photoautotrophs.</title>
        <authorList>
            <person name="Ban H."/>
            <person name="Sato S."/>
            <person name="Yoshikawa S."/>
            <person name="Kazumasa Y."/>
            <person name="Nakamura Y."/>
            <person name="Ichinomiya M."/>
            <person name="Saitoh K."/>
            <person name="Sato N."/>
            <person name="Blanc-Mathieu R."/>
            <person name="Endo H."/>
            <person name="Kuwata A."/>
            <person name="Ogata H."/>
        </authorList>
    </citation>
    <scope>NUCLEOTIDE SEQUENCE</scope>
</reference>
<proteinExistence type="predicted"/>
<dbReference type="AlphaFoldDB" id="A0A9W7AK05"/>
<name>A0A9W7AK05_9STRA</name>
<accession>A0A9W7AK05</accession>
<keyword evidence="3" id="KW-1185">Reference proteome</keyword>
<feature type="region of interest" description="Disordered" evidence="1">
    <location>
        <begin position="78"/>
        <end position="101"/>
    </location>
</feature>
<protein>
    <submittedName>
        <fullName evidence="2">Uncharacterized protein</fullName>
    </submittedName>
</protein>
<dbReference type="EMBL" id="BRXZ01001421">
    <property type="protein sequence ID" value="GMH70777.1"/>
    <property type="molecule type" value="Genomic_DNA"/>
</dbReference>
<sequence length="101" mass="11160">MSIPNTPSNIASAWCVIGDPNSNSIISISPPLAFHTPVPTSQVHTTITQRLTRRKFGPGRPLVTPRNVGWRRVCSDEEITHKYQTSSTPNPRPRPTHAPLI</sequence>
<gene>
    <name evidence="2" type="ORF">TrRE_jg7217</name>
</gene>